<reference evidence="1" key="1">
    <citation type="submission" date="2014-07" db="EMBL/GenBank/DDBJ databases">
        <authorList>
            <person name="Hornung V.Bastian."/>
        </authorList>
    </citation>
    <scope>NUCLEOTIDE SEQUENCE</scope>
    <source>
        <strain evidence="1">PCE-S</strain>
    </source>
</reference>
<dbReference type="PATRIC" id="fig|49338.4.peg.463"/>
<accession>A0A098AW31</accession>
<organism evidence="1">
    <name type="scientific">Desulfitobacterium hafniense</name>
    <name type="common">Desulfitobacterium frappieri</name>
    <dbReference type="NCBI Taxonomy" id="49338"/>
    <lineage>
        <taxon>Bacteria</taxon>
        <taxon>Bacillati</taxon>
        <taxon>Bacillota</taxon>
        <taxon>Clostridia</taxon>
        <taxon>Eubacteriales</taxon>
        <taxon>Desulfitobacteriaceae</taxon>
        <taxon>Desulfitobacterium</taxon>
    </lineage>
</organism>
<dbReference type="EMBL" id="LK996017">
    <property type="protein sequence ID" value="CDX00322.1"/>
    <property type="molecule type" value="Genomic_DNA"/>
</dbReference>
<name>A0A098AW31_DESHA</name>
<protein>
    <recommendedName>
        <fullName evidence="2">Prokaryotic membrane lipoprotein lipid attachment site profile</fullName>
    </recommendedName>
</protein>
<gene>
    <name evidence="1" type="ORF">DPCES_0435</name>
</gene>
<dbReference type="PROSITE" id="PS51257">
    <property type="entry name" value="PROKAR_LIPOPROTEIN"/>
    <property type="match status" value="1"/>
</dbReference>
<evidence type="ECO:0008006" key="2">
    <source>
        <dbReference type="Google" id="ProtNLM"/>
    </source>
</evidence>
<dbReference type="AlphaFoldDB" id="A0A098AW31"/>
<proteinExistence type="predicted"/>
<sequence>MIPLKKMLLATLIGISIILTGCNGSKDVDSPIGATSPTHSSTLSQEEALRVLYQELLAKTEHTVAFLKEARVGNHTIYAFQHMVNGRAPTIAFVHSKTGKVYYDSVELLLDIFINSEDKEPYKAANYINKDIYYLEMKSVNDPEPTTWSTYVFNEDAYTSAEAAKKAVVKVYAENHPTLSLLGKPLAEVEKITKVESLKAPVETKGGEPAEVTQISLDNILILFDEDSISSEIFLEGQQEILGVKIGEPFNEISDKLGMPDSFGQDPEFENIYTMRYLFDGFQIEFYGENKDANTVSALIKKRI</sequence>
<evidence type="ECO:0000313" key="1">
    <source>
        <dbReference type="EMBL" id="CDX00322.1"/>
    </source>
</evidence>